<sequence length="37" mass="4434">MPHRTELHTDNPGSIHRFKKYFPNKNGESAIKRRLTR</sequence>
<evidence type="ECO:0000313" key="2">
    <source>
        <dbReference type="EMBL" id="JAD54689.1"/>
    </source>
</evidence>
<reference evidence="2" key="1">
    <citation type="submission" date="2014-09" db="EMBL/GenBank/DDBJ databases">
        <authorList>
            <person name="Magalhaes I.L.F."/>
            <person name="Oliveira U."/>
            <person name="Santos F.R."/>
            <person name="Vidigal T.H.D.A."/>
            <person name="Brescovit A.D."/>
            <person name="Santos A.J."/>
        </authorList>
    </citation>
    <scope>NUCLEOTIDE SEQUENCE</scope>
    <source>
        <tissue evidence="2">Shoot tissue taken approximately 20 cm above the soil surface</tissue>
    </source>
</reference>
<protein>
    <submittedName>
        <fullName evidence="2">Uncharacterized protein</fullName>
    </submittedName>
</protein>
<dbReference type="EMBL" id="GBRH01243206">
    <property type="protein sequence ID" value="JAD54689.1"/>
    <property type="molecule type" value="Transcribed_RNA"/>
</dbReference>
<evidence type="ECO:0000256" key="1">
    <source>
        <dbReference type="SAM" id="MobiDB-lite"/>
    </source>
</evidence>
<proteinExistence type="predicted"/>
<accession>A0A0A9ASI4</accession>
<reference evidence="2" key="2">
    <citation type="journal article" date="2015" name="Data Brief">
        <title>Shoot transcriptome of the giant reed, Arundo donax.</title>
        <authorList>
            <person name="Barrero R.A."/>
            <person name="Guerrero F.D."/>
            <person name="Moolhuijzen P."/>
            <person name="Goolsby J.A."/>
            <person name="Tidwell J."/>
            <person name="Bellgard S.E."/>
            <person name="Bellgard M.I."/>
        </authorList>
    </citation>
    <scope>NUCLEOTIDE SEQUENCE</scope>
    <source>
        <tissue evidence="2">Shoot tissue taken approximately 20 cm above the soil surface</tissue>
    </source>
</reference>
<name>A0A0A9ASI4_ARUDO</name>
<dbReference type="AlphaFoldDB" id="A0A0A9ASI4"/>
<organism evidence="2">
    <name type="scientific">Arundo donax</name>
    <name type="common">Giant reed</name>
    <name type="synonym">Donax arundinaceus</name>
    <dbReference type="NCBI Taxonomy" id="35708"/>
    <lineage>
        <taxon>Eukaryota</taxon>
        <taxon>Viridiplantae</taxon>
        <taxon>Streptophyta</taxon>
        <taxon>Embryophyta</taxon>
        <taxon>Tracheophyta</taxon>
        <taxon>Spermatophyta</taxon>
        <taxon>Magnoliopsida</taxon>
        <taxon>Liliopsida</taxon>
        <taxon>Poales</taxon>
        <taxon>Poaceae</taxon>
        <taxon>PACMAD clade</taxon>
        <taxon>Arundinoideae</taxon>
        <taxon>Arundineae</taxon>
        <taxon>Arundo</taxon>
    </lineage>
</organism>
<feature type="region of interest" description="Disordered" evidence="1">
    <location>
        <begin position="1"/>
        <end position="37"/>
    </location>
</feature>